<dbReference type="NCBIfam" id="TIGR02550">
    <property type="entry name" value="flagell_flgL"/>
    <property type="match status" value="1"/>
</dbReference>
<dbReference type="PANTHER" id="PTHR42792">
    <property type="entry name" value="FLAGELLIN"/>
    <property type="match status" value="1"/>
</dbReference>
<dbReference type="PRINTS" id="PR00207">
    <property type="entry name" value="FLAGELLIN"/>
</dbReference>
<protein>
    <submittedName>
        <fullName evidence="2">Flagellin</fullName>
    </submittedName>
</protein>
<dbReference type="GeneID" id="303305347"/>
<evidence type="ECO:0000259" key="1">
    <source>
        <dbReference type="Pfam" id="PF00669"/>
    </source>
</evidence>
<dbReference type="Pfam" id="PF00669">
    <property type="entry name" value="Flagellin_N"/>
    <property type="match status" value="1"/>
</dbReference>
<evidence type="ECO:0000313" key="2">
    <source>
        <dbReference type="EMBL" id="GGJ69337.1"/>
    </source>
</evidence>
<reference evidence="3" key="1">
    <citation type="journal article" date="2019" name="Int. J. Syst. Evol. Microbiol.">
        <title>The Global Catalogue of Microorganisms (GCM) 10K type strain sequencing project: providing services to taxonomists for standard genome sequencing and annotation.</title>
        <authorList>
            <consortium name="The Broad Institute Genomics Platform"/>
            <consortium name="The Broad Institute Genome Sequencing Center for Infectious Disease"/>
            <person name="Wu L."/>
            <person name="Ma J."/>
        </authorList>
    </citation>
    <scope>NUCLEOTIDE SEQUENCE [LARGE SCALE GENOMIC DNA]</scope>
    <source>
        <strain evidence="3">CGMCC 1.3685</strain>
    </source>
</reference>
<dbReference type="RefSeq" id="WP_188686728.1">
    <property type="nucleotide sequence ID" value="NZ_BMKX01000009.1"/>
</dbReference>
<dbReference type="SUPFAM" id="SSF64518">
    <property type="entry name" value="Phase 1 flagellin"/>
    <property type="match status" value="1"/>
</dbReference>
<keyword evidence="2" id="KW-0969">Cilium</keyword>
<name>A0ABQ2DQY3_9MICC</name>
<keyword evidence="2" id="KW-0966">Cell projection</keyword>
<dbReference type="PANTHER" id="PTHR42792:SF1">
    <property type="entry name" value="FLAGELLAR HOOK-ASSOCIATED PROTEIN 3"/>
    <property type="match status" value="1"/>
</dbReference>
<dbReference type="EMBL" id="BMKX01000009">
    <property type="protein sequence ID" value="GGJ69337.1"/>
    <property type="molecule type" value="Genomic_DNA"/>
</dbReference>
<dbReference type="InterPro" id="IPR001029">
    <property type="entry name" value="Flagellin_N"/>
</dbReference>
<accession>A0ABQ2DQY3</accession>
<dbReference type="InterPro" id="IPR001492">
    <property type="entry name" value="Flagellin"/>
</dbReference>
<dbReference type="InterPro" id="IPR013384">
    <property type="entry name" value="Flagell_FlgL"/>
</dbReference>
<organism evidence="2 3">
    <name type="scientific">Glutamicibacter ardleyensis</name>
    <dbReference type="NCBI Taxonomy" id="225894"/>
    <lineage>
        <taxon>Bacteria</taxon>
        <taxon>Bacillati</taxon>
        <taxon>Actinomycetota</taxon>
        <taxon>Actinomycetes</taxon>
        <taxon>Micrococcales</taxon>
        <taxon>Micrococcaceae</taxon>
        <taxon>Glutamicibacter</taxon>
    </lineage>
</organism>
<keyword evidence="2" id="KW-0282">Flagellum</keyword>
<comment type="caution">
    <text evidence="2">The sequence shown here is derived from an EMBL/GenBank/DDBJ whole genome shotgun (WGS) entry which is preliminary data.</text>
</comment>
<keyword evidence="3" id="KW-1185">Reference proteome</keyword>
<sequence>MTRITQAGLGFNTERNLQSAMERLATIQNKASTQKQINSPSDDPAGTATAMQVRSEQRQNDQFSRNAADAIGWLSTADATLSTTTDLLQRTRDLVLRGANDGALNQEAKNAIAMELEQLHEELKVAANTQYNGRLIFAGSSNASTAVGATNQFLDGSPVERRVGPNSNVRVDVSGSAVFGEGADSVFATVLSIAQDLRAGDSISARVAEVDTHLQAVLGEQVKIGVRHASVQTAESKLATDAVTLQGKLGSVEDIDLASMILQLKSQEVAYQAALSAASRTLQPSLMDFLR</sequence>
<dbReference type="Gene3D" id="1.20.1330.10">
    <property type="entry name" value="f41 fragment of flagellin, N-terminal domain"/>
    <property type="match status" value="1"/>
</dbReference>
<evidence type="ECO:0000313" key="3">
    <source>
        <dbReference type="Proteomes" id="UP000606115"/>
    </source>
</evidence>
<dbReference type="Proteomes" id="UP000606115">
    <property type="component" value="Unassembled WGS sequence"/>
</dbReference>
<gene>
    <name evidence="2" type="primary">flgL</name>
    <name evidence="2" type="ORF">GCM10007173_30050</name>
</gene>
<proteinExistence type="predicted"/>
<feature type="domain" description="Flagellin N-terminal" evidence="1">
    <location>
        <begin position="11"/>
        <end position="140"/>
    </location>
</feature>